<protein>
    <recommendedName>
        <fullName evidence="10">Helicase HerA central domain-containing protein</fullName>
    </recommendedName>
</protein>
<keyword evidence="6" id="KW-0413">Isomerase</keyword>
<evidence type="ECO:0000259" key="8">
    <source>
        <dbReference type="Pfam" id="PF05872"/>
    </source>
</evidence>
<dbReference type="InterPro" id="IPR033186">
    <property type="entry name" value="HerA_C"/>
</dbReference>
<evidence type="ECO:0000256" key="3">
    <source>
        <dbReference type="ARBA" id="ARBA00022806"/>
    </source>
</evidence>
<keyword evidence="4" id="KW-0067">ATP-binding</keyword>
<feature type="domain" description="Helicase HerA central" evidence="7">
    <location>
        <begin position="139"/>
        <end position="420"/>
    </location>
</feature>
<dbReference type="GO" id="GO:0004386">
    <property type="term" value="F:helicase activity"/>
    <property type="evidence" value="ECO:0007669"/>
    <property type="project" value="UniProtKB-KW"/>
</dbReference>
<keyword evidence="5" id="KW-0238">DNA-binding</keyword>
<evidence type="ECO:0000256" key="1">
    <source>
        <dbReference type="ARBA" id="ARBA00022741"/>
    </source>
</evidence>
<keyword evidence="3" id="KW-0347">Helicase</keyword>
<sequence length="593" mass="66108">MSKNKITEIGEIDSISRNNISVKLFDSIKSNMPIIDGVVYRVGQIGSFVRIPLGYANLYGIVTQIGSAAIPENLREIVAKDYEQLKNTRWINIVLAGEQVGKRFERGVTQYPTTGDKVHLVTINDLDIIYGGYEESNSITVGNISVSESLDAKIDLDKLISRHCAIVGPTGSGKSNSVSVLLESLASRKFPSSRVLVIDPHGEYNDALSKFSKVIEINSIEEDNKLHIPFWALPFNELMKIFSGNLSEQNREYVREKVVKAKIESAEKNEIEVQKESITADSPIPFSIKRLWFELDDFERQTFQTDRITITAKTVEGDIETLKSNEYQPAGLGSSAPFLNQKAKGLLSFLDSMRNKLNDGSYAFLFSPGKLTPNKDGKIEEDLDTTFLKWLGNDLPITILDLSGIPSEIMSSISGTLLKIIYDGLFWGVNTKVGGKNQPLLIVLEEAHSYLKAGEHSISSRTVQMIAKEGRKYGVGLLLVTQRPSELDETVLSQCGTIVALRMNNSKDRGHIRSAVQDELQSMVDLLPCLRTGEALISGEAVKIPSRVKFFKIANAPKSSDPKPSEKWLNEIDNPRQEYNKLLESWRNKNYKI</sequence>
<evidence type="ECO:0000256" key="4">
    <source>
        <dbReference type="ARBA" id="ARBA00022840"/>
    </source>
</evidence>
<reference evidence="9" key="1">
    <citation type="submission" date="2019-03" db="EMBL/GenBank/DDBJ databases">
        <title>Single cell metagenomics reveals metabolic interactions within the superorganism composed of flagellate Streblomastix strix and complex community of Bacteroidetes bacteria on its surface.</title>
        <authorList>
            <person name="Treitli S.C."/>
            <person name="Kolisko M."/>
            <person name="Husnik F."/>
            <person name="Keeling P."/>
            <person name="Hampl V."/>
        </authorList>
    </citation>
    <scope>NUCLEOTIDE SEQUENCE</scope>
    <source>
        <strain evidence="9">STM</strain>
    </source>
</reference>
<gene>
    <name evidence="9" type="ORF">EZS27_011644</name>
</gene>
<evidence type="ECO:0000256" key="5">
    <source>
        <dbReference type="ARBA" id="ARBA00023125"/>
    </source>
</evidence>
<dbReference type="InterPro" id="IPR008571">
    <property type="entry name" value="HerA-like"/>
</dbReference>
<evidence type="ECO:0000259" key="7">
    <source>
        <dbReference type="Pfam" id="PF01935"/>
    </source>
</evidence>
<name>A0A5J4S306_9ZZZZ</name>
<dbReference type="GO" id="GO:0016787">
    <property type="term" value="F:hydrolase activity"/>
    <property type="evidence" value="ECO:0007669"/>
    <property type="project" value="UniProtKB-KW"/>
</dbReference>
<keyword evidence="2" id="KW-0378">Hydrolase</keyword>
<dbReference type="Pfam" id="PF05872">
    <property type="entry name" value="HerA_C"/>
    <property type="match status" value="1"/>
</dbReference>
<comment type="caution">
    <text evidence="9">The sequence shown here is derived from an EMBL/GenBank/DDBJ whole genome shotgun (WGS) entry which is preliminary data.</text>
</comment>
<dbReference type="PANTHER" id="PTHR42957">
    <property type="entry name" value="HELICASE MJ1565-RELATED"/>
    <property type="match status" value="1"/>
</dbReference>
<proteinExistence type="predicted"/>
<dbReference type="SUPFAM" id="SSF52540">
    <property type="entry name" value="P-loop containing nucleoside triphosphate hydrolases"/>
    <property type="match status" value="1"/>
</dbReference>
<dbReference type="PANTHER" id="PTHR42957:SF1">
    <property type="entry name" value="HELICASE MJ1565-RELATED"/>
    <property type="match status" value="1"/>
</dbReference>
<keyword evidence="1" id="KW-0547">Nucleotide-binding</keyword>
<dbReference type="GO" id="GO:0003677">
    <property type="term" value="F:DNA binding"/>
    <property type="evidence" value="ECO:0007669"/>
    <property type="project" value="UniProtKB-KW"/>
</dbReference>
<feature type="domain" description="Helicase HerA-like C-terminal" evidence="8">
    <location>
        <begin position="432"/>
        <end position="553"/>
    </location>
</feature>
<dbReference type="InterPro" id="IPR027417">
    <property type="entry name" value="P-loop_NTPase"/>
</dbReference>
<dbReference type="Pfam" id="PF01935">
    <property type="entry name" value="DUF87"/>
    <property type="match status" value="1"/>
</dbReference>
<evidence type="ECO:0008006" key="10">
    <source>
        <dbReference type="Google" id="ProtNLM"/>
    </source>
</evidence>
<evidence type="ECO:0000256" key="6">
    <source>
        <dbReference type="ARBA" id="ARBA00023235"/>
    </source>
</evidence>
<accession>A0A5J4S306</accession>
<dbReference type="GO" id="GO:0005524">
    <property type="term" value="F:ATP binding"/>
    <property type="evidence" value="ECO:0007669"/>
    <property type="project" value="UniProtKB-KW"/>
</dbReference>
<evidence type="ECO:0000256" key="2">
    <source>
        <dbReference type="ARBA" id="ARBA00022801"/>
    </source>
</evidence>
<evidence type="ECO:0000313" key="9">
    <source>
        <dbReference type="EMBL" id="KAA6340499.1"/>
    </source>
</evidence>
<dbReference type="AlphaFoldDB" id="A0A5J4S306"/>
<dbReference type="EMBL" id="SNRY01000456">
    <property type="protein sequence ID" value="KAA6340499.1"/>
    <property type="molecule type" value="Genomic_DNA"/>
</dbReference>
<organism evidence="9">
    <name type="scientific">termite gut metagenome</name>
    <dbReference type="NCBI Taxonomy" id="433724"/>
    <lineage>
        <taxon>unclassified sequences</taxon>
        <taxon>metagenomes</taxon>
        <taxon>organismal metagenomes</taxon>
    </lineage>
</organism>
<dbReference type="InterPro" id="IPR002789">
    <property type="entry name" value="HerA_central"/>
</dbReference>
<dbReference type="Gene3D" id="3.40.50.300">
    <property type="entry name" value="P-loop containing nucleotide triphosphate hydrolases"/>
    <property type="match status" value="2"/>
</dbReference>